<dbReference type="Proteomes" id="UP000190989">
    <property type="component" value="Unassembled WGS sequence"/>
</dbReference>
<protein>
    <submittedName>
        <fullName evidence="2">Uncharacterized protein</fullName>
    </submittedName>
</protein>
<dbReference type="AlphaFoldDB" id="A0A1U6IBH9"/>
<proteinExistence type="predicted"/>
<evidence type="ECO:0000313" key="2">
    <source>
        <dbReference type="EMBL" id="SLK05368.1"/>
    </source>
</evidence>
<reference evidence="3" key="1">
    <citation type="submission" date="2017-02" db="EMBL/GenBank/DDBJ databases">
        <authorList>
            <person name="Varghese N."/>
            <person name="Submissions S."/>
        </authorList>
    </citation>
    <scope>NUCLEOTIDE SEQUENCE [LARGE SCALE GENOMIC DNA]</scope>
    <source>
        <strain evidence="3">SM117</strain>
    </source>
</reference>
<organism evidence="2 3">
    <name type="scientific">Novosphingobium mathurense</name>
    <dbReference type="NCBI Taxonomy" id="428990"/>
    <lineage>
        <taxon>Bacteria</taxon>
        <taxon>Pseudomonadati</taxon>
        <taxon>Pseudomonadota</taxon>
        <taxon>Alphaproteobacteria</taxon>
        <taxon>Sphingomonadales</taxon>
        <taxon>Sphingomonadaceae</taxon>
        <taxon>Novosphingobium</taxon>
    </lineage>
</organism>
<keyword evidence="3" id="KW-1185">Reference proteome</keyword>
<name>A0A1U6IBH9_9SPHN</name>
<sequence length="72" mass="7768">MESNLSSAEYIERAQMHDGLANSTADPEARQMHRAMAAAYRRKAERSGIDMAETPIARGPVLEAAIPVGARA</sequence>
<feature type="region of interest" description="Disordered" evidence="1">
    <location>
        <begin position="1"/>
        <end position="34"/>
    </location>
</feature>
<evidence type="ECO:0000256" key="1">
    <source>
        <dbReference type="SAM" id="MobiDB-lite"/>
    </source>
</evidence>
<evidence type="ECO:0000313" key="3">
    <source>
        <dbReference type="Proteomes" id="UP000190989"/>
    </source>
</evidence>
<dbReference type="STRING" id="428990.SAMN06295987_105139"/>
<gene>
    <name evidence="2" type="ORF">SAMN06295987_105139</name>
</gene>
<accession>A0A1U6IBH9</accession>
<dbReference type="RefSeq" id="WP_054945566.1">
    <property type="nucleotide sequence ID" value="NZ_FVZE01000005.1"/>
</dbReference>
<dbReference type="EMBL" id="FVZE01000005">
    <property type="protein sequence ID" value="SLK05368.1"/>
    <property type="molecule type" value="Genomic_DNA"/>
</dbReference>